<keyword evidence="10" id="KW-1185">Reference proteome</keyword>
<evidence type="ECO:0000256" key="5">
    <source>
        <dbReference type="ARBA" id="ARBA00023242"/>
    </source>
</evidence>
<dbReference type="GO" id="GO:0005634">
    <property type="term" value="C:nucleus"/>
    <property type="evidence" value="ECO:0007669"/>
    <property type="project" value="UniProtKB-SubCell"/>
</dbReference>
<evidence type="ECO:0000256" key="2">
    <source>
        <dbReference type="ARBA" id="ARBA00022723"/>
    </source>
</evidence>
<evidence type="ECO:0000313" key="9">
    <source>
        <dbReference type="EMBL" id="KAG6470475.1"/>
    </source>
</evidence>
<dbReference type="Proteomes" id="UP000734854">
    <property type="component" value="Unassembled WGS sequence"/>
</dbReference>
<reference evidence="9 10" key="1">
    <citation type="submission" date="2020-08" db="EMBL/GenBank/DDBJ databases">
        <title>Plant Genome Project.</title>
        <authorList>
            <person name="Zhang R.-G."/>
        </authorList>
    </citation>
    <scope>NUCLEOTIDE SEQUENCE [LARGE SCALE GENOMIC DNA]</scope>
    <source>
        <tissue evidence="9">Rhizome</tissue>
    </source>
</reference>
<evidence type="ECO:0000259" key="8">
    <source>
        <dbReference type="PROSITE" id="PS50157"/>
    </source>
</evidence>
<dbReference type="InterPro" id="IPR013087">
    <property type="entry name" value="Znf_C2H2_type"/>
</dbReference>
<organism evidence="9 10">
    <name type="scientific">Zingiber officinale</name>
    <name type="common">Ginger</name>
    <name type="synonym">Amomum zingiber</name>
    <dbReference type="NCBI Taxonomy" id="94328"/>
    <lineage>
        <taxon>Eukaryota</taxon>
        <taxon>Viridiplantae</taxon>
        <taxon>Streptophyta</taxon>
        <taxon>Embryophyta</taxon>
        <taxon>Tracheophyta</taxon>
        <taxon>Spermatophyta</taxon>
        <taxon>Magnoliopsida</taxon>
        <taxon>Liliopsida</taxon>
        <taxon>Zingiberales</taxon>
        <taxon>Zingiberaceae</taxon>
        <taxon>Zingiber</taxon>
    </lineage>
</organism>
<evidence type="ECO:0000256" key="1">
    <source>
        <dbReference type="ARBA" id="ARBA00004123"/>
    </source>
</evidence>
<keyword evidence="4" id="KW-0862">Zinc</keyword>
<proteinExistence type="predicted"/>
<dbReference type="PANTHER" id="PTHR47287">
    <property type="entry name" value="C2H2 AND C2HC ZINC FINGERS SUPERFAMILY PROTEIN"/>
    <property type="match status" value="1"/>
</dbReference>
<dbReference type="PANTHER" id="PTHR47287:SF15">
    <property type="entry name" value="ZINC FINGER PROTEIN 3-LIKE"/>
    <property type="match status" value="1"/>
</dbReference>
<sequence length="188" mass="20599">MLVMDPWQHPRKLYSCKYCNKMLSTPQGLGGHQNAHKTERQQAKVAPNRKPEPSECFVLVPLEPPGGSKTERLNVNEGGQTAVSEMRMSHVVVVVDDEAKEDEGAVPATTERNTFTFGDCHLIHVTTTWIGRLTPLCTPPQWCSGKGKPTLAEALARGEVAPLFRRAVAAGSKTRTPSPSFVVNRAQL</sequence>
<evidence type="ECO:0000256" key="4">
    <source>
        <dbReference type="ARBA" id="ARBA00022833"/>
    </source>
</evidence>
<protein>
    <recommendedName>
        <fullName evidence="8">C2H2-type domain-containing protein</fullName>
    </recommendedName>
</protein>
<dbReference type="PROSITE" id="PS00028">
    <property type="entry name" value="ZINC_FINGER_C2H2_1"/>
    <property type="match status" value="1"/>
</dbReference>
<keyword evidence="3 6" id="KW-0863">Zinc-finger</keyword>
<dbReference type="PROSITE" id="PS50157">
    <property type="entry name" value="ZINC_FINGER_C2H2_2"/>
    <property type="match status" value="1"/>
</dbReference>
<evidence type="ECO:0000256" key="7">
    <source>
        <dbReference type="SAM" id="MobiDB-lite"/>
    </source>
</evidence>
<keyword evidence="5" id="KW-0539">Nucleus</keyword>
<dbReference type="EMBL" id="JACMSC010000021">
    <property type="protein sequence ID" value="KAG6470475.1"/>
    <property type="molecule type" value="Genomic_DNA"/>
</dbReference>
<comment type="subcellular location">
    <subcellularLocation>
        <location evidence="1">Nucleus</location>
    </subcellularLocation>
</comment>
<evidence type="ECO:0000256" key="3">
    <source>
        <dbReference type="ARBA" id="ARBA00022771"/>
    </source>
</evidence>
<evidence type="ECO:0000313" key="10">
    <source>
        <dbReference type="Proteomes" id="UP000734854"/>
    </source>
</evidence>
<dbReference type="GO" id="GO:0008270">
    <property type="term" value="F:zinc ion binding"/>
    <property type="evidence" value="ECO:0007669"/>
    <property type="project" value="UniProtKB-KW"/>
</dbReference>
<gene>
    <name evidence="9" type="ORF">ZIOFF_071548</name>
</gene>
<dbReference type="InterPro" id="IPR044246">
    <property type="entry name" value="ZFP3-like"/>
</dbReference>
<dbReference type="Gene3D" id="3.30.160.60">
    <property type="entry name" value="Classic Zinc Finger"/>
    <property type="match status" value="1"/>
</dbReference>
<evidence type="ECO:0000256" key="6">
    <source>
        <dbReference type="PROSITE-ProRule" id="PRU00042"/>
    </source>
</evidence>
<keyword evidence="2" id="KW-0479">Metal-binding</keyword>
<comment type="caution">
    <text evidence="9">The sequence shown here is derived from an EMBL/GenBank/DDBJ whole genome shotgun (WGS) entry which is preliminary data.</text>
</comment>
<dbReference type="SUPFAM" id="SSF57667">
    <property type="entry name" value="beta-beta-alpha zinc fingers"/>
    <property type="match status" value="1"/>
</dbReference>
<feature type="domain" description="C2H2-type" evidence="8">
    <location>
        <begin position="14"/>
        <end position="41"/>
    </location>
</feature>
<accession>A0A8J5ENQ9</accession>
<dbReference type="InterPro" id="IPR036236">
    <property type="entry name" value="Znf_C2H2_sf"/>
</dbReference>
<dbReference type="GO" id="GO:0009788">
    <property type="term" value="P:negative regulation of abscisic acid-activated signaling pathway"/>
    <property type="evidence" value="ECO:0007669"/>
    <property type="project" value="InterPro"/>
</dbReference>
<feature type="region of interest" description="Disordered" evidence="7">
    <location>
        <begin position="28"/>
        <end position="51"/>
    </location>
</feature>
<dbReference type="AlphaFoldDB" id="A0A8J5ENQ9"/>
<name>A0A8J5ENQ9_ZINOF</name>